<dbReference type="OrthoDB" id="288942at2759"/>
<keyword evidence="2" id="KW-1185">Reference proteome</keyword>
<dbReference type="PANTHER" id="PTHR38790:SF4">
    <property type="entry name" value="2EXR DOMAIN-CONTAINING PROTEIN"/>
    <property type="match status" value="1"/>
</dbReference>
<name>A0A6A6EUK6_9PEZI</name>
<dbReference type="EMBL" id="ML994610">
    <property type="protein sequence ID" value="KAF2195254.1"/>
    <property type="molecule type" value="Genomic_DNA"/>
</dbReference>
<sequence>MGEKKSRKKPRHLRHAALRAARRSLVDITPENSHPQKQSPLFSVLPPELRNKIFEFAVAQCSDHSQPVRKNSWRYRPGHEFETKTDTALLRTCRLIYYETRTIPLRSTTHHVHSRRTPQGQAVGDHWLFHLSSQQGQHLYHLHDYMTVIGLSSLSKFVTVPHLMWKKVTWTIRASLWPQWFAHDVAVKLDPHIDLRTMTFPASCQEVNLELETLASMTEQRELLERYAKACRRVRLTRSDVTKLSLDSSSCLEYTWTGPPNGSCTINTNTFLNHLQNDGSDVTLHVIRLCWRSPGSSREYTHYDHLNCLKTELAKTGVMDSHRSGSHLEVNSHIYQGIPAFFHN</sequence>
<gene>
    <name evidence="1" type="ORF">K469DRAFT_6432</name>
</gene>
<evidence type="ECO:0008006" key="3">
    <source>
        <dbReference type="Google" id="ProtNLM"/>
    </source>
</evidence>
<dbReference type="AlphaFoldDB" id="A0A6A6EUK6"/>
<dbReference type="Proteomes" id="UP000800200">
    <property type="component" value="Unassembled WGS sequence"/>
</dbReference>
<reference evidence="1" key="1">
    <citation type="journal article" date="2020" name="Stud. Mycol.">
        <title>101 Dothideomycetes genomes: a test case for predicting lifestyles and emergence of pathogens.</title>
        <authorList>
            <person name="Haridas S."/>
            <person name="Albert R."/>
            <person name="Binder M."/>
            <person name="Bloem J."/>
            <person name="Labutti K."/>
            <person name="Salamov A."/>
            <person name="Andreopoulos B."/>
            <person name="Baker S."/>
            <person name="Barry K."/>
            <person name="Bills G."/>
            <person name="Bluhm B."/>
            <person name="Cannon C."/>
            <person name="Castanera R."/>
            <person name="Culley D."/>
            <person name="Daum C."/>
            <person name="Ezra D."/>
            <person name="Gonzalez J."/>
            <person name="Henrissat B."/>
            <person name="Kuo A."/>
            <person name="Liang C."/>
            <person name="Lipzen A."/>
            <person name="Lutzoni F."/>
            <person name="Magnuson J."/>
            <person name="Mondo S."/>
            <person name="Nolan M."/>
            <person name="Ohm R."/>
            <person name="Pangilinan J."/>
            <person name="Park H.-J."/>
            <person name="Ramirez L."/>
            <person name="Alfaro M."/>
            <person name="Sun H."/>
            <person name="Tritt A."/>
            <person name="Yoshinaga Y."/>
            <person name="Zwiers L.-H."/>
            <person name="Turgeon B."/>
            <person name="Goodwin S."/>
            <person name="Spatafora J."/>
            <person name="Crous P."/>
            <person name="Grigoriev I."/>
        </authorList>
    </citation>
    <scope>NUCLEOTIDE SEQUENCE</scope>
    <source>
        <strain evidence="1">CBS 207.26</strain>
    </source>
</reference>
<dbReference type="PANTHER" id="PTHR38790">
    <property type="entry name" value="2EXR DOMAIN-CONTAINING PROTEIN-RELATED"/>
    <property type="match status" value="1"/>
</dbReference>
<evidence type="ECO:0000313" key="1">
    <source>
        <dbReference type="EMBL" id="KAF2195254.1"/>
    </source>
</evidence>
<evidence type="ECO:0000313" key="2">
    <source>
        <dbReference type="Proteomes" id="UP000800200"/>
    </source>
</evidence>
<proteinExistence type="predicted"/>
<accession>A0A6A6EUK6</accession>
<protein>
    <recommendedName>
        <fullName evidence="3">F-box domain-containing protein</fullName>
    </recommendedName>
</protein>
<organism evidence="1 2">
    <name type="scientific">Zopfia rhizophila CBS 207.26</name>
    <dbReference type="NCBI Taxonomy" id="1314779"/>
    <lineage>
        <taxon>Eukaryota</taxon>
        <taxon>Fungi</taxon>
        <taxon>Dikarya</taxon>
        <taxon>Ascomycota</taxon>
        <taxon>Pezizomycotina</taxon>
        <taxon>Dothideomycetes</taxon>
        <taxon>Dothideomycetes incertae sedis</taxon>
        <taxon>Zopfiaceae</taxon>
        <taxon>Zopfia</taxon>
    </lineage>
</organism>